<evidence type="ECO:0000259" key="9">
    <source>
        <dbReference type="PROSITE" id="PS51755"/>
    </source>
</evidence>
<dbReference type="OrthoDB" id="9790454at2"/>
<dbReference type="SUPFAM" id="SSF52172">
    <property type="entry name" value="CheY-like"/>
    <property type="match status" value="1"/>
</dbReference>
<dbReference type="InterPro" id="IPR011006">
    <property type="entry name" value="CheY-like_superfamily"/>
</dbReference>
<dbReference type="AlphaFoldDB" id="A0A2Z5G7D7"/>
<dbReference type="InterPro" id="IPR036388">
    <property type="entry name" value="WH-like_DNA-bd_sf"/>
</dbReference>
<dbReference type="Pfam" id="PF00072">
    <property type="entry name" value="Response_reg"/>
    <property type="match status" value="1"/>
</dbReference>
<keyword evidence="3" id="KW-0805">Transcription regulation</keyword>
<evidence type="ECO:0000256" key="2">
    <source>
        <dbReference type="ARBA" id="ARBA00023012"/>
    </source>
</evidence>
<keyword evidence="5" id="KW-0804">Transcription</keyword>
<keyword evidence="2" id="KW-0902">Two-component regulatory system</keyword>
<dbReference type="SMART" id="SM00448">
    <property type="entry name" value="REC"/>
    <property type="match status" value="1"/>
</dbReference>
<dbReference type="InterPro" id="IPR001789">
    <property type="entry name" value="Sig_transdc_resp-reg_receiver"/>
</dbReference>
<keyword evidence="10" id="KW-0808">Transferase</keyword>
<evidence type="ECO:0000256" key="6">
    <source>
        <dbReference type="PROSITE-ProRule" id="PRU00169"/>
    </source>
</evidence>
<dbReference type="CDD" id="cd00383">
    <property type="entry name" value="trans_reg_C"/>
    <property type="match status" value="1"/>
</dbReference>
<organism evidence="10 11">
    <name type="scientific">Acidisarcina polymorpha</name>
    <dbReference type="NCBI Taxonomy" id="2211140"/>
    <lineage>
        <taxon>Bacteria</taxon>
        <taxon>Pseudomonadati</taxon>
        <taxon>Acidobacteriota</taxon>
        <taxon>Terriglobia</taxon>
        <taxon>Terriglobales</taxon>
        <taxon>Acidobacteriaceae</taxon>
        <taxon>Acidisarcina</taxon>
    </lineage>
</organism>
<dbReference type="Pfam" id="PF00486">
    <property type="entry name" value="Trans_reg_C"/>
    <property type="match status" value="1"/>
</dbReference>
<evidence type="ECO:0000259" key="8">
    <source>
        <dbReference type="PROSITE" id="PS50110"/>
    </source>
</evidence>
<evidence type="ECO:0000256" key="1">
    <source>
        <dbReference type="ARBA" id="ARBA00022553"/>
    </source>
</evidence>
<sequence length="229" mass="25751">MAERILILDDEAQITRVLRAALSAQAYDVRIANDPEEALRLFEDWAPDLIITDLMMPGISGIEVCRSIRKKASTPIIVLSVRDQERSKVEALDAGADDYVTKPFSIQELLARVRAHLRRAPERNSDQAVEIGDFSVNPEAHTVTVSGRGVHLTPKEFDLLLHFARNSGKVLTHRALLTAVWGAQSAHQPEYLRVFIGQLRRKLENGSGKQYFQTEPWVGYRFLPDGLPE</sequence>
<dbReference type="GO" id="GO:0006355">
    <property type="term" value="P:regulation of DNA-templated transcription"/>
    <property type="evidence" value="ECO:0007669"/>
    <property type="project" value="InterPro"/>
</dbReference>
<dbReference type="KEGG" id="abas:ACPOL_5929"/>
<dbReference type="GO" id="GO:0016301">
    <property type="term" value="F:kinase activity"/>
    <property type="evidence" value="ECO:0007669"/>
    <property type="project" value="UniProtKB-KW"/>
</dbReference>
<keyword evidence="1 6" id="KW-0597">Phosphoprotein</keyword>
<dbReference type="Gene3D" id="1.10.10.10">
    <property type="entry name" value="Winged helix-like DNA-binding domain superfamily/Winged helix DNA-binding domain"/>
    <property type="match status" value="1"/>
</dbReference>
<keyword evidence="10" id="KW-0418">Kinase</keyword>
<dbReference type="PANTHER" id="PTHR48111">
    <property type="entry name" value="REGULATOR OF RPOS"/>
    <property type="match status" value="1"/>
</dbReference>
<reference evidence="10 11" key="1">
    <citation type="journal article" date="2018" name="Front. Microbiol.">
        <title>Hydrolytic Capabilities as a Key to Environmental Success: Chitinolytic and Cellulolytic Acidobacteria From Acidic Sub-arctic Soils and Boreal Peatlands.</title>
        <authorList>
            <person name="Belova S.E."/>
            <person name="Ravin N.V."/>
            <person name="Pankratov T.A."/>
            <person name="Rakitin A.L."/>
            <person name="Ivanova A.A."/>
            <person name="Beletsky A.V."/>
            <person name="Mardanov A.V."/>
            <person name="Sinninghe Damste J.S."/>
            <person name="Dedysh S.N."/>
        </authorList>
    </citation>
    <scope>NUCLEOTIDE SEQUENCE [LARGE SCALE GENOMIC DNA]</scope>
    <source>
        <strain evidence="10 11">SBC82</strain>
    </source>
</reference>
<dbReference type="GO" id="GO:0000976">
    <property type="term" value="F:transcription cis-regulatory region binding"/>
    <property type="evidence" value="ECO:0007669"/>
    <property type="project" value="TreeGrafter"/>
</dbReference>
<name>A0A2Z5G7D7_9BACT</name>
<keyword evidence="4 7" id="KW-0238">DNA-binding</keyword>
<dbReference type="PANTHER" id="PTHR48111:SF50">
    <property type="entry name" value="KDP OPERON TRANSCRIPTIONAL REGULATORY PROTEIN KDPE"/>
    <property type="match status" value="1"/>
</dbReference>
<dbReference type="CDD" id="cd17574">
    <property type="entry name" value="REC_OmpR"/>
    <property type="match status" value="1"/>
</dbReference>
<dbReference type="GO" id="GO:0005829">
    <property type="term" value="C:cytosol"/>
    <property type="evidence" value="ECO:0007669"/>
    <property type="project" value="TreeGrafter"/>
</dbReference>
<feature type="domain" description="OmpR/PhoB-type" evidence="9">
    <location>
        <begin position="126"/>
        <end position="224"/>
    </location>
</feature>
<dbReference type="GO" id="GO:0000156">
    <property type="term" value="F:phosphorelay response regulator activity"/>
    <property type="evidence" value="ECO:0007669"/>
    <property type="project" value="TreeGrafter"/>
</dbReference>
<dbReference type="Gene3D" id="6.10.250.690">
    <property type="match status" value="1"/>
</dbReference>
<dbReference type="InterPro" id="IPR039420">
    <property type="entry name" value="WalR-like"/>
</dbReference>
<accession>A0A2Z5G7D7</accession>
<evidence type="ECO:0000256" key="7">
    <source>
        <dbReference type="PROSITE-ProRule" id="PRU01091"/>
    </source>
</evidence>
<dbReference type="PROSITE" id="PS50110">
    <property type="entry name" value="RESPONSE_REGULATORY"/>
    <property type="match status" value="1"/>
</dbReference>
<evidence type="ECO:0000256" key="3">
    <source>
        <dbReference type="ARBA" id="ARBA00023015"/>
    </source>
</evidence>
<dbReference type="Gene3D" id="3.40.50.2300">
    <property type="match status" value="1"/>
</dbReference>
<dbReference type="Proteomes" id="UP000253606">
    <property type="component" value="Chromosome"/>
</dbReference>
<evidence type="ECO:0000256" key="5">
    <source>
        <dbReference type="ARBA" id="ARBA00023163"/>
    </source>
</evidence>
<dbReference type="InterPro" id="IPR001867">
    <property type="entry name" value="OmpR/PhoB-type_DNA-bd"/>
</dbReference>
<dbReference type="PROSITE" id="PS51755">
    <property type="entry name" value="OMPR_PHOB"/>
    <property type="match status" value="1"/>
</dbReference>
<evidence type="ECO:0000313" key="11">
    <source>
        <dbReference type="Proteomes" id="UP000253606"/>
    </source>
</evidence>
<dbReference type="GO" id="GO:0032993">
    <property type="term" value="C:protein-DNA complex"/>
    <property type="evidence" value="ECO:0007669"/>
    <property type="project" value="TreeGrafter"/>
</dbReference>
<dbReference type="SMART" id="SM00862">
    <property type="entry name" value="Trans_reg_C"/>
    <property type="match status" value="1"/>
</dbReference>
<protein>
    <submittedName>
        <fullName evidence="10">Sensor histidine kinase</fullName>
    </submittedName>
</protein>
<evidence type="ECO:0000313" key="10">
    <source>
        <dbReference type="EMBL" id="AXC15173.1"/>
    </source>
</evidence>
<feature type="modified residue" description="4-aspartylphosphate" evidence="6">
    <location>
        <position position="53"/>
    </location>
</feature>
<dbReference type="RefSeq" id="WP_114209792.1">
    <property type="nucleotide sequence ID" value="NZ_CP030840.1"/>
</dbReference>
<gene>
    <name evidence="10" type="ORF">ACPOL_5929</name>
</gene>
<feature type="DNA-binding region" description="OmpR/PhoB-type" evidence="7">
    <location>
        <begin position="126"/>
        <end position="224"/>
    </location>
</feature>
<feature type="domain" description="Response regulatory" evidence="8">
    <location>
        <begin position="4"/>
        <end position="117"/>
    </location>
</feature>
<dbReference type="FunFam" id="3.40.50.2300:FF:000001">
    <property type="entry name" value="DNA-binding response regulator PhoB"/>
    <property type="match status" value="1"/>
</dbReference>
<dbReference type="EMBL" id="CP030840">
    <property type="protein sequence ID" value="AXC15173.1"/>
    <property type="molecule type" value="Genomic_DNA"/>
</dbReference>
<proteinExistence type="predicted"/>
<evidence type="ECO:0000256" key="4">
    <source>
        <dbReference type="ARBA" id="ARBA00023125"/>
    </source>
</evidence>
<keyword evidence="11" id="KW-1185">Reference proteome</keyword>